<evidence type="ECO:0000313" key="2">
    <source>
        <dbReference type="Proteomes" id="UP000029558"/>
    </source>
</evidence>
<geneLocation type="plasmid" evidence="1 2">
    <name>pPSB1-2</name>
</geneLocation>
<gene>
    <name evidence="1" type="ORF">KU39_2p14</name>
</gene>
<dbReference type="RefSeq" id="WP_017375743.1">
    <property type="nucleotide sequence ID" value="NZ_CP012510.1"/>
</dbReference>
<protein>
    <submittedName>
        <fullName evidence="1">Uncharacterized protein</fullName>
    </submittedName>
</protein>
<keyword evidence="1" id="KW-0614">Plasmid</keyword>
<sequence length="522" mass="61825">MVEDTTSNLQTSNTQEKYSMRSIMALRDDYQNHLREHHFFKWLHSQNVSLEKKFDFIPAMAVFVMNFRDMNLWVIRFNEGNDQFKAVINSSTIEDETHSRLFLEDWRKFNLDDKLKWKASDVLWWLFLSEDMEPFRKYGVEFMKLSTEDNNDPLVRFAHSEAGEACGHVFFENISPMADNLGKKNNLEYRYFGSFHLDLETGHVLESEDIFQDQQITPEQYNKSIKLAKHMFSIFDGIHDNFLNYAKKYVETGGLPHKKMAIDYVDNQNKSTNIGYIPSKNFQIHSSQKDLESHLKYRMKNAENHSFYEWMKNDNLPALKKLQRFIPLWAVDIFGYRDLNKYVFRYNKPKTDLEYSVNTIASNLEKHSQLFLQDWVELKLDEVLRWSGSSTLEFLFLDYFMDMHRKNLINFAMLGLKNTNAFERLWFMEALESSGHAFFSNTRQLALQAEEEHHIRLDYLSNRHSIVHARKQNKTIDFKNIPLNDANTVKSINNIIDIVFDALEENLDLSLQASTLNKFSIR</sequence>
<reference evidence="1 2" key="1">
    <citation type="journal article" date="2014" name="Genome Announc.">
        <title>Comparative Genome Analysis of Two Isolates of the Fish Pathogen Piscirickettsia salmonis from Different Hosts Reveals Major Differences in Virulence-Associated Secretion Systems.</title>
        <authorList>
            <person name="Bohle H."/>
            <person name="Henriquez P."/>
            <person name="Grothusen H."/>
            <person name="Navas E."/>
            <person name="Sandoval A."/>
            <person name="Bustamante F."/>
            <person name="Bustos P."/>
            <person name="Mancilla M."/>
        </authorList>
    </citation>
    <scope>NUCLEOTIDE SEQUENCE [LARGE SCALE GENOMIC DNA]</scope>
    <source>
        <strain evidence="2">B1-32597</strain>
    </source>
</reference>
<dbReference type="InterPro" id="IPR016084">
    <property type="entry name" value="Haem_Oase-like_multi-hlx"/>
</dbReference>
<proteinExistence type="predicted"/>
<name>A0AAC8VL02_PISSA</name>
<evidence type="ECO:0000313" key="1">
    <source>
        <dbReference type="EMBL" id="ALB24417.1"/>
    </source>
</evidence>
<dbReference type="Gene3D" id="1.20.910.10">
    <property type="entry name" value="Heme oxygenase-like"/>
    <property type="match status" value="1"/>
</dbReference>
<organism evidence="1 2">
    <name type="scientific">Piscirickettsia salmonis</name>
    <dbReference type="NCBI Taxonomy" id="1238"/>
    <lineage>
        <taxon>Bacteria</taxon>
        <taxon>Pseudomonadati</taxon>
        <taxon>Pseudomonadota</taxon>
        <taxon>Gammaproteobacteria</taxon>
        <taxon>Thiotrichales</taxon>
        <taxon>Piscirickettsiaceae</taxon>
        <taxon>Piscirickettsia</taxon>
    </lineage>
</organism>
<dbReference type="Proteomes" id="UP000029558">
    <property type="component" value="Plasmid pPSB1-2"/>
</dbReference>
<dbReference type="EMBL" id="CP012510">
    <property type="protein sequence ID" value="ALB24417.1"/>
    <property type="molecule type" value="Genomic_DNA"/>
</dbReference>
<accession>A0AAC8VL02</accession>
<dbReference type="AlphaFoldDB" id="A0AAC8VL02"/>